<reference evidence="2" key="3">
    <citation type="submission" date="2018-07" db="EMBL/GenBank/DDBJ databases">
        <title>WGS assembly of Glycine max.</title>
        <authorList>
            <person name="Schmutz J."/>
            <person name="Cannon S."/>
            <person name="Schlueter J."/>
            <person name="Ma J."/>
            <person name="Mitros T."/>
            <person name="Nelson W."/>
            <person name="Hyten D."/>
            <person name="Song Q."/>
            <person name="Thelen J."/>
            <person name="Cheng J."/>
            <person name="Xu D."/>
            <person name="Hellsten U."/>
            <person name="May G."/>
            <person name="Yu Y."/>
            <person name="Sakurai T."/>
            <person name="Umezawa T."/>
            <person name="Bhattacharyya M."/>
            <person name="Sandhu D."/>
            <person name="Valliyodan B."/>
            <person name="Lindquist E."/>
            <person name="Peto M."/>
            <person name="Grant D."/>
            <person name="Shu S."/>
            <person name="Goodstein D."/>
            <person name="Barry K."/>
            <person name="Futrell-Griggs M."/>
            <person name="Abernathy B."/>
            <person name="Du J."/>
            <person name="Tian Z."/>
            <person name="Zhu L."/>
            <person name="Gill N."/>
            <person name="Joshi T."/>
            <person name="Libault M."/>
            <person name="Sethuraman A."/>
            <person name="Zhang X."/>
            <person name="Shinozaki K."/>
            <person name="Nguyen H."/>
            <person name="Wing R."/>
            <person name="Cregan P."/>
            <person name="Specht J."/>
            <person name="Grimwood J."/>
            <person name="Rokhsar D."/>
            <person name="Stacey G."/>
            <person name="Shoemaker R."/>
            <person name="Jackson S."/>
        </authorList>
    </citation>
    <scope>NUCLEOTIDE SEQUENCE</scope>
    <source>
        <tissue evidence="2">Callus</tissue>
    </source>
</reference>
<sequence>MEFEEAHCNFRAIRLLYRLLEDNSLSLQNSNSKDLVDRARALLKCLLDVAVESVFETRLKTSFEHEKRVAVQDSKSPVAANISQSSVTYPTCSKMTSVKEEQPQLKLLSKKELPELSKFCISDDGGTKCNTLCSIGEESSVMQQNSVKETNLPNDNGIFPNIESNLNKQQHNDVNALYGDGENTEESLQMFDAKAGEQNEENNMSLQSRIQEAQSDSNAGKQVEHPDQKGDFSDDLVNAIKRIESRILAFQLCSNLSGSTKNSAGLHTTHEAANSDCPVIKRNNGASGSQMNSGKSLLDGRRLVNQKTCNESSKGENSISSNALVEPFCAVNGSLSQSQMANQNRWHHNGAESAKSIDIPQQIGTKQASVGEWLRSRNRIQNSVQNIAMIDRVKSLKRLVSGDAYFGSQASECIQGLRVPLNQDEHTKKHSMLVSKTNRESMVRLNPVAWSKTDQNRKEKGSESSYAQKLAGSKALISGREKPPLHQMVMKPTLLDQRSSEIKVSSHEHRDSRVLDRRITHKTGHLEPRKTRVLPQDHKLEEANSNSDSFRLSSWQGSANSSSDSEDYSLPDGTQYPSSAMMVDSAYEGSSEESNNSYLKKEGGTSRRFGSFKPYRHHRERNPKETVGRLRRLKNKLGLIFHHHHHHHHYHHHDDDVHGHRHTMWNQLQNVFHHKVKHGVTTNKVDKTRRGAVARVLPQRNHVGQFHRLAEGVLRHIRHSKKPNPFKLDGMKQLRNGHSQKKLRWWQNLRPHRRVRLKKKGRVKMGFMSQKSLKNY</sequence>
<feature type="compositionally biased region" description="Basic and acidic residues" evidence="1">
    <location>
        <begin position="222"/>
        <end position="232"/>
    </location>
</feature>
<protein>
    <submittedName>
        <fullName evidence="2 3">Uncharacterized protein</fullName>
    </submittedName>
</protein>
<dbReference type="AlphaFoldDB" id="A0A0R0G275"/>
<feature type="region of interest" description="Disordered" evidence="1">
    <location>
        <begin position="452"/>
        <end position="626"/>
    </location>
</feature>
<gene>
    <name evidence="2" type="ORF">GLYMA_16G211500</name>
</gene>
<dbReference type="Proteomes" id="UP000008827">
    <property type="component" value="Chromosome 16"/>
</dbReference>
<organism evidence="2">
    <name type="scientific">Glycine max</name>
    <name type="common">Soybean</name>
    <name type="synonym">Glycine hispida</name>
    <dbReference type="NCBI Taxonomy" id="3847"/>
    <lineage>
        <taxon>Eukaryota</taxon>
        <taxon>Viridiplantae</taxon>
        <taxon>Streptophyta</taxon>
        <taxon>Embryophyta</taxon>
        <taxon>Tracheophyta</taxon>
        <taxon>Spermatophyta</taxon>
        <taxon>Magnoliopsida</taxon>
        <taxon>eudicotyledons</taxon>
        <taxon>Gunneridae</taxon>
        <taxon>Pentapetalae</taxon>
        <taxon>rosids</taxon>
        <taxon>fabids</taxon>
        <taxon>Fabales</taxon>
        <taxon>Fabaceae</taxon>
        <taxon>Papilionoideae</taxon>
        <taxon>50 kb inversion clade</taxon>
        <taxon>NPAAA clade</taxon>
        <taxon>indigoferoid/millettioid clade</taxon>
        <taxon>Phaseoleae</taxon>
        <taxon>Glycine</taxon>
        <taxon>Glycine subgen. Soja</taxon>
    </lineage>
</organism>
<feature type="compositionally biased region" description="Basic and acidic residues" evidence="1">
    <location>
        <begin position="498"/>
        <end position="542"/>
    </location>
</feature>
<keyword evidence="4" id="KW-1185">Reference proteome</keyword>
<reference evidence="2 3" key="1">
    <citation type="journal article" date="2010" name="Nature">
        <title>Genome sequence of the palaeopolyploid soybean.</title>
        <authorList>
            <person name="Schmutz J."/>
            <person name="Cannon S.B."/>
            <person name="Schlueter J."/>
            <person name="Ma J."/>
            <person name="Mitros T."/>
            <person name="Nelson W."/>
            <person name="Hyten D.L."/>
            <person name="Song Q."/>
            <person name="Thelen J.J."/>
            <person name="Cheng J."/>
            <person name="Xu D."/>
            <person name="Hellsten U."/>
            <person name="May G.D."/>
            <person name="Yu Y."/>
            <person name="Sakurai T."/>
            <person name="Umezawa T."/>
            <person name="Bhattacharyya M.K."/>
            <person name="Sandhu D."/>
            <person name="Valliyodan B."/>
            <person name="Lindquist E."/>
            <person name="Peto M."/>
            <person name="Grant D."/>
            <person name="Shu S."/>
            <person name="Goodstein D."/>
            <person name="Barry K."/>
            <person name="Futrell-Griggs M."/>
            <person name="Abernathy B."/>
            <person name="Du J."/>
            <person name="Tian Z."/>
            <person name="Zhu L."/>
            <person name="Gill N."/>
            <person name="Joshi T."/>
            <person name="Libault M."/>
            <person name="Sethuraman A."/>
            <person name="Zhang X.-C."/>
            <person name="Shinozaki K."/>
            <person name="Nguyen H.T."/>
            <person name="Wing R.A."/>
            <person name="Cregan P."/>
            <person name="Specht J."/>
            <person name="Grimwood J."/>
            <person name="Rokhsar D."/>
            <person name="Stacey G."/>
            <person name="Shoemaker R.C."/>
            <person name="Jackson S.A."/>
        </authorList>
    </citation>
    <scope>NUCLEOTIDE SEQUENCE</scope>
    <source>
        <strain evidence="3">cv. Williams 82</strain>
        <tissue evidence="2">Callus</tissue>
    </source>
</reference>
<dbReference type="OMA" id="FCRICQR"/>
<evidence type="ECO:0000313" key="4">
    <source>
        <dbReference type="Proteomes" id="UP000008827"/>
    </source>
</evidence>
<feature type="compositionally biased region" description="Polar residues" evidence="1">
    <location>
        <begin position="284"/>
        <end position="295"/>
    </location>
</feature>
<dbReference type="Gramene" id="KRH09369">
    <property type="protein sequence ID" value="KRH09369"/>
    <property type="gene ID" value="GLYMA_16G211500"/>
</dbReference>
<feature type="compositionally biased region" description="Polar residues" evidence="1">
    <location>
        <begin position="543"/>
        <end position="557"/>
    </location>
</feature>
<proteinExistence type="predicted"/>
<dbReference type="EnsemblPlants" id="KRH09369">
    <property type="protein sequence ID" value="KRH09369"/>
    <property type="gene ID" value="GLYMA_16G211500"/>
</dbReference>
<evidence type="ECO:0000313" key="2">
    <source>
        <dbReference type="EMBL" id="KRH09369.1"/>
    </source>
</evidence>
<evidence type="ECO:0000313" key="3">
    <source>
        <dbReference type="EnsemblPlants" id="KRH09369"/>
    </source>
</evidence>
<feature type="region of interest" description="Disordered" evidence="1">
    <location>
        <begin position="277"/>
        <end position="300"/>
    </location>
</feature>
<feature type="compositionally biased region" description="Polar residues" evidence="1">
    <location>
        <begin position="201"/>
        <end position="220"/>
    </location>
</feature>
<dbReference type="InParanoid" id="A0A0R0G275"/>
<dbReference type="PaxDb" id="3847-GLYMA16G33661.1"/>
<accession>A0A0R0G275</accession>
<evidence type="ECO:0000256" key="1">
    <source>
        <dbReference type="SAM" id="MobiDB-lite"/>
    </source>
</evidence>
<feature type="region of interest" description="Disordered" evidence="1">
    <location>
        <begin position="199"/>
        <end position="232"/>
    </location>
</feature>
<name>A0A0R0G275_SOYBN</name>
<reference evidence="3" key="2">
    <citation type="submission" date="2018-02" db="UniProtKB">
        <authorList>
            <consortium name="EnsemblPlants"/>
        </authorList>
    </citation>
    <scope>IDENTIFICATION</scope>
    <source>
        <strain evidence="3">Williams 82</strain>
    </source>
</reference>
<dbReference type="EMBL" id="CM000849">
    <property type="protein sequence ID" value="KRH09369.1"/>
    <property type="molecule type" value="Genomic_DNA"/>
</dbReference>